<feature type="transmembrane region" description="Helical" evidence="1">
    <location>
        <begin position="164"/>
        <end position="182"/>
    </location>
</feature>
<feature type="transmembrane region" description="Helical" evidence="1">
    <location>
        <begin position="212"/>
        <end position="229"/>
    </location>
</feature>
<protein>
    <recommendedName>
        <fullName evidence="4">Polysaccharide polymerase</fullName>
    </recommendedName>
</protein>
<dbReference type="STRING" id="1144300.PS3_16412"/>
<organism evidence="2 3">
    <name type="scientific">Limosilactobacillus gastricus PS3</name>
    <dbReference type="NCBI Taxonomy" id="1144300"/>
    <lineage>
        <taxon>Bacteria</taxon>
        <taxon>Bacillati</taxon>
        <taxon>Bacillota</taxon>
        <taxon>Bacilli</taxon>
        <taxon>Lactobacillales</taxon>
        <taxon>Lactobacillaceae</taxon>
        <taxon>Limosilactobacillus</taxon>
    </lineage>
</organism>
<reference evidence="2 3" key="1">
    <citation type="journal article" date="2013" name="Genome Announc.">
        <title>Genome Sequence of Lactobacillus gastricus PS3, a Strain Isolated from Human Milk.</title>
        <authorList>
            <person name="Martin V."/>
            <person name="Cardenas N."/>
            <person name="Jimenez E."/>
            <person name="Maldonado A."/>
            <person name="Rodriguez J.M."/>
            <person name="Fernandez L."/>
        </authorList>
    </citation>
    <scope>NUCLEOTIDE SEQUENCE [LARGE SCALE GENOMIC DNA]</scope>
    <source>
        <strain evidence="2 3">PS3</strain>
    </source>
</reference>
<sequence>MDTDRGLKMKTKLKKIWNTPITGAQLYLLAFAIYFIPAFLIDSLYTNYISWSKLRLLTYLAIPILIFKIYVMDRWRWPTKLFITGLILFSVIAWRASRYPELMVTMVFVLAASGIDFKQVARWYLYLSVTFLVIIAVTSLVHIVPNLVYTSALRPNRYGLGMAYTTYVASHALFSALAYCYVRFGKLGWLDYLGIAIVAFVTMKYTNTRLDFYAMLLMIPVMWITQRAANGKRYAQIISSFWWIATPVLAVITLTGSYFFDDHNQIYRKFNELLSGRLGLSKKAFSMYDPNIFGRYIQEKAFGGAKGQAFANQNQFGLSADYFYIDSSFVRMLLLWGIVIFLLFIVAMTFIALVNTIQRKYILSAIVMLVAINSMVEPHSLQLIYNVFILALIPQIEWVKHKLSGDNYVK</sequence>
<feature type="transmembrane region" description="Helical" evidence="1">
    <location>
        <begin position="124"/>
        <end position="144"/>
    </location>
</feature>
<feature type="transmembrane region" description="Helical" evidence="1">
    <location>
        <begin position="333"/>
        <end position="354"/>
    </location>
</feature>
<feature type="transmembrane region" description="Helical" evidence="1">
    <location>
        <begin position="53"/>
        <end position="71"/>
    </location>
</feature>
<evidence type="ECO:0000313" key="3">
    <source>
        <dbReference type="Proteomes" id="UP000004567"/>
    </source>
</evidence>
<comment type="caution">
    <text evidence="2">The sequence shown here is derived from an EMBL/GenBank/DDBJ whole genome shotgun (WGS) entry which is preliminary data.</text>
</comment>
<keyword evidence="1" id="KW-1133">Transmembrane helix</keyword>
<evidence type="ECO:0008006" key="4">
    <source>
        <dbReference type="Google" id="ProtNLM"/>
    </source>
</evidence>
<feature type="transmembrane region" description="Helical" evidence="1">
    <location>
        <begin position="189"/>
        <end position="206"/>
    </location>
</feature>
<feature type="transmembrane region" description="Helical" evidence="1">
    <location>
        <begin position="361"/>
        <end position="376"/>
    </location>
</feature>
<evidence type="ECO:0000256" key="1">
    <source>
        <dbReference type="SAM" id="Phobius"/>
    </source>
</evidence>
<feature type="transmembrane region" description="Helical" evidence="1">
    <location>
        <begin position="21"/>
        <end position="41"/>
    </location>
</feature>
<feature type="transmembrane region" description="Helical" evidence="1">
    <location>
        <begin position="241"/>
        <end position="260"/>
    </location>
</feature>
<dbReference type="EMBL" id="AICN01000069">
    <property type="protein sequence ID" value="EHS85262.1"/>
    <property type="molecule type" value="Genomic_DNA"/>
</dbReference>
<dbReference type="Proteomes" id="UP000004567">
    <property type="component" value="Unassembled WGS sequence"/>
</dbReference>
<dbReference type="PATRIC" id="fig|1144300.3.peg.1523"/>
<gene>
    <name evidence="2" type="ORF">PS3_16412</name>
</gene>
<proteinExistence type="predicted"/>
<evidence type="ECO:0000313" key="2">
    <source>
        <dbReference type="EMBL" id="EHS85262.1"/>
    </source>
</evidence>
<keyword evidence="1" id="KW-0472">Membrane</keyword>
<keyword evidence="1" id="KW-0812">Transmembrane</keyword>
<accession>H4GKI2</accession>
<dbReference type="AlphaFoldDB" id="H4GKI2"/>
<name>H4GKI2_9LACO</name>